<comment type="caution">
    <text evidence="1">The sequence shown here is derived from an EMBL/GenBank/DDBJ whole genome shotgun (WGS) entry which is preliminary data.</text>
</comment>
<accession>A0A1F6LJQ6</accession>
<proteinExistence type="predicted"/>
<protein>
    <submittedName>
        <fullName evidence="1">Uncharacterized protein</fullName>
    </submittedName>
</protein>
<reference evidence="1 2" key="1">
    <citation type="journal article" date="2016" name="Nat. Commun.">
        <title>Thousands of microbial genomes shed light on interconnected biogeochemical processes in an aquifer system.</title>
        <authorList>
            <person name="Anantharaman K."/>
            <person name="Brown C.T."/>
            <person name="Hug L.A."/>
            <person name="Sharon I."/>
            <person name="Castelle C.J."/>
            <person name="Probst A.J."/>
            <person name="Thomas B.C."/>
            <person name="Singh A."/>
            <person name="Wilkins M.J."/>
            <person name="Karaoz U."/>
            <person name="Brodie E.L."/>
            <person name="Williams K.H."/>
            <person name="Hubbard S.S."/>
            <person name="Banfield J.F."/>
        </authorList>
    </citation>
    <scope>NUCLEOTIDE SEQUENCE [LARGE SCALE GENOMIC DNA]</scope>
</reference>
<evidence type="ECO:0000313" key="2">
    <source>
        <dbReference type="Proteomes" id="UP000177067"/>
    </source>
</evidence>
<evidence type="ECO:0000313" key="1">
    <source>
        <dbReference type="EMBL" id="OGH59524.1"/>
    </source>
</evidence>
<dbReference type="EMBL" id="MFPS01000007">
    <property type="protein sequence ID" value="OGH59524.1"/>
    <property type="molecule type" value="Genomic_DNA"/>
</dbReference>
<name>A0A1F6LJQ6_9BACT</name>
<dbReference type="Proteomes" id="UP000177067">
    <property type="component" value="Unassembled WGS sequence"/>
</dbReference>
<dbReference type="AlphaFoldDB" id="A0A1F6LJQ6"/>
<sequence>MVVTAALATLVVVALSHRCPKRRPDGRIVFLLQLDDAVAHHLVREPRIARAQTLRDLLSNLLDELRTASADQDRLLTQLTLLIPMDMAVLLSTILGSGRQPDELDREDVHHLPSVTVPVRERHFAEAIVVLTETAGDLHVDEVAHVDAGLGHLLGVADRQLAVVAHQGRRVTVVINRRLSLRKEENAFRHLATLLLLGDLALHLLRRGQRQRGEAVGLRLLRITLLLFPPRPLFETLGGVLASLTLLLLRVGGPRRRLLNRGELLVLLDRIDQGDPQQRDRREILALQELVGDLDLLHQLRDHLGVIASGVVNSLDPGILLEIIEDPLEGPSHRAVLVHESGEQHPLVVEGLRLRDRHLVTVTGVDHLDRGALGVLLRHDVSSPFSQFVL</sequence>
<organism evidence="1 2">
    <name type="scientific">Candidatus Magasanikbacteria bacterium RIFCSPHIGHO2_01_FULL_33_34</name>
    <dbReference type="NCBI Taxonomy" id="1798671"/>
    <lineage>
        <taxon>Bacteria</taxon>
        <taxon>Candidatus Magasanikiibacteriota</taxon>
    </lineage>
</organism>
<gene>
    <name evidence="1" type="ORF">A2725_01740</name>
</gene>